<dbReference type="GO" id="GO:0016787">
    <property type="term" value="F:hydrolase activity"/>
    <property type="evidence" value="ECO:0007669"/>
    <property type="project" value="UniProtKB-KW"/>
</dbReference>
<dbReference type="Proteomes" id="UP001597189">
    <property type="component" value="Unassembled WGS sequence"/>
</dbReference>
<comment type="caution">
    <text evidence="1">The sequence shown here is derived from an EMBL/GenBank/DDBJ whole genome shotgun (WGS) entry which is preliminary data.</text>
</comment>
<protein>
    <submittedName>
        <fullName evidence="1">HAD hydrolase family protein</fullName>
    </submittedName>
</protein>
<reference evidence="2" key="1">
    <citation type="journal article" date="2019" name="Int. J. Syst. Evol. Microbiol.">
        <title>The Global Catalogue of Microorganisms (GCM) 10K type strain sequencing project: providing services to taxonomists for standard genome sequencing and annotation.</title>
        <authorList>
            <consortium name="The Broad Institute Genomics Platform"/>
            <consortium name="The Broad Institute Genome Sequencing Center for Infectious Disease"/>
            <person name="Wu L."/>
            <person name="Ma J."/>
        </authorList>
    </citation>
    <scope>NUCLEOTIDE SEQUENCE [LARGE SCALE GENOMIC DNA]</scope>
    <source>
        <strain evidence="2">CCM 8979</strain>
    </source>
</reference>
<organism evidence="1 2">
    <name type="scientific">Levilactobacillus lanxiensis</name>
    <dbReference type="NCBI Taxonomy" id="2799568"/>
    <lineage>
        <taxon>Bacteria</taxon>
        <taxon>Bacillati</taxon>
        <taxon>Bacillota</taxon>
        <taxon>Bacilli</taxon>
        <taxon>Lactobacillales</taxon>
        <taxon>Lactobacillaceae</taxon>
        <taxon>Levilactobacillus</taxon>
    </lineage>
</organism>
<dbReference type="InterPro" id="IPR023214">
    <property type="entry name" value="HAD_sf"/>
</dbReference>
<gene>
    <name evidence="1" type="ORF">ACFQ44_06995</name>
</gene>
<dbReference type="RefSeq" id="WP_268890138.1">
    <property type="nucleotide sequence ID" value="NZ_BOLN01000004.1"/>
</dbReference>
<sequence>MTDYIAFGNDQNDLEMLAGARTSVWVNSKAQLAHLGQRASVTC</sequence>
<dbReference type="EMBL" id="JBHTOD010000004">
    <property type="protein sequence ID" value="MFD1455432.1"/>
    <property type="molecule type" value="Genomic_DNA"/>
</dbReference>
<proteinExistence type="predicted"/>
<evidence type="ECO:0000313" key="1">
    <source>
        <dbReference type="EMBL" id="MFD1455432.1"/>
    </source>
</evidence>
<dbReference type="InterPro" id="IPR036412">
    <property type="entry name" value="HAD-like_sf"/>
</dbReference>
<dbReference type="Pfam" id="PF08282">
    <property type="entry name" value="Hydrolase_3"/>
    <property type="match status" value="1"/>
</dbReference>
<dbReference type="SUPFAM" id="SSF56784">
    <property type="entry name" value="HAD-like"/>
    <property type="match status" value="1"/>
</dbReference>
<keyword evidence="2" id="KW-1185">Reference proteome</keyword>
<evidence type="ECO:0000313" key="2">
    <source>
        <dbReference type="Proteomes" id="UP001597189"/>
    </source>
</evidence>
<name>A0ABW4D621_9LACO</name>
<keyword evidence="1" id="KW-0378">Hydrolase</keyword>
<accession>A0ABW4D621</accession>
<dbReference type="Gene3D" id="3.40.50.1000">
    <property type="entry name" value="HAD superfamily/HAD-like"/>
    <property type="match status" value="1"/>
</dbReference>